<dbReference type="GeneID" id="27358689"/>
<dbReference type="VEuPathDB" id="FungiDB:PV06_06615"/>
<proteinExistence type="predicted"/>
<dbReference type="GO" id="GO:0005992">
    <property type="term" value="P:trehalose biosynthetic process"/>
    <property type="evidence" value="ECO:0007669"/>
    <property type="project" value="InterPro"/>
</dbReference>
<dbReference type="InterPro" id="IPR001830">
    <property type="entry name" value="Glyco_trans_20"/>
</dbReference>
<dbReference type="PANTHER" id="PTHR10788:SF106">
    <property type="entry name" value="BCDNA.GH08860"/>
    <property type="match status" value="1"/>
</dbReference>
<dbReference type="Pfam" id="PF00982">
    <property type="entry name" value="Glyco_transf_20"/>
    <property type="match status" value="1"/>
</dbReference>
<protein>
    <submittedName>
        <fullName evidence="1">Uncharacterized protein</fullName>
    </submittedName>
</protein>
<dbReference type="EMBL" id="KN847337">
    <property type="protein sequence ID" value="KIW41017.1"/>
    <property type="molecule type" value="Genomic_DNA"/>
</dbReference>
<gene>
    <name evidence="1" type="ORF">PV06_06615</name>
</gene>
<dbReference type="PANTHER" id="PTHR10788">
    <property type="entry name" value="TREHALOSE-6-PHOSPHATE SYNTHASE"/>
    <property type="match status" value="1"/>
</dbReference>
<dbReference type="GO" id="GO:0005946">
    <property type="term" value="C:alpha,alpha-trehalose-phosphate synthase complex (UDP-forming)"/>
    <property type="evidence" value="ECO:0007669"/>
    <property type="project" value="TreeGrafter"/>
</dbReference>
<evidence type="ECO:0000313" key="2">
    <source>
        <dbReference type="Proteomes" id="UP000053342"/>
    </source>
</evidence>
<name>A0A0D2BUC3_9EURO</name>
<organism evidence="1 2">
    <name type="scientific">Exophiala oligosperma</name>
    <dbReference type="NCBI Taxonomy" id="215243"/>
    <lineage>
        <taxon>Eukaryota</taxon>
        <taxon>Fungi</taxon>
        <taxon>Dikarya</taxon>
        <taxon>Ascomycota</taxon>
        <taxon>Pezizomycotina</taxon>
        <taxon>Eurotiomycetes</taxon>
        <taxon>Chaetothyriomycetidae</taxon>
        <taxon>Chaetothyriales</taxon>
        <taxon>Herpotrichiellaceae</taxon>
        <taxon>Exophiala</taxon>
    </lineage>
</organism>
<dbReference type="GO" id="GO:0034605">
    <property type="term" value="P:cellular response to heat"/>
    <property type="evidence" value="ECO:0007669"/>
    <property type="project" value="TreeGrafter"/>
</dbReference>
<dbReference type="Proteomes" id="UP000053342">
    <property type="component" value="Unassembled WGS sequence"/>
</dbReference>
<dbReference type="STRING" id="215243.A0A0D2BUC3"/>
<dbReference type="RefSeq" id="XP_016261233.1">
    <property type="nucleotide sequence ID" value="XM_016407753.1"/>
</dbReference>
<dbReference type="Gene3D" id="3.40.50.2000">
    <property type="entry name" value="Glycogen Phosphorylase B"/>
    <property type="match status" value="2"/>
</dbReference>
<dbReference type="GO" id="GO:0003825">
    <property type="term" value="F:alpha,alpha-trehalose-phosphate synthase (UDP-forming) activity"/>
    <property type="evidence" value="ECO:0007669"/>
    <property type="project" value="TreeGrafter"/>
</dbReference>
<dbReference type="AlphaFoldDB" id="A0A0D2BUC3"/>
<sequence length="158" mass="17720">MYAASDVCFVSSIRDGMNLVSYEYVATQRFRRGVLLLSEFAGAAEALRGSVSFNPWDVNGTVDALGRALTMEMHERSVNHEKSEEYVWKKSSAVWGKSFVSDLKRSRAKALAAAASATHIRDMAYEVTKAAKKNTPSPDCGPIWRRRRRSILLRRETS</sequence>
<dbReference type="OrthoDB" id="4160880at2759"/>
<accession>A0A0D2BUC3</accession>
<evidence type="ECO:0000313" key="1">
    <source>
        <dbReference type="EMBL" id="KIW41017.1"/>
    </source>
</evidence>
<dbReference type="SUPFAM" id="SSF53756">
    <property type="entry name" value="UDP-Glycosyltransferase/glycogen phosphorylase"/>
    <property type="match status" value="1"/>
</dbReference>
<dbReference type="GO" id="GO:0005829">
    <property type="term" value="C:cytosol"/>
    <property type="evidence" value="ECO:0007669"/>
    <property type="project" value="TreeGrafter"/>
</dbReference>
<dbReference type="HOGENOM" id="CLU_1669410_0_0_1"/>
<dbReference type="GO" id="GO:0004805">
    <property type="term" value="F:trehalose-phosphatase activity"/>
    <property type="evidence" value="ECO:0007669"/>
    <property type="project" value="TreeGrafter"/>
</dbReference>
<reference evidence="1 2" key="1">
    <citation type="submission" date="2015-01" db="EMBL/GenBank/DDBJ databases">
        <title>The Genome Sequence of Exophiala oligosperma CBS72588.</title>
        <authorList>
            <consortium name="The Broad Institute Genomics Platform"/>
            <person name="Cuomo C."/>
            <person name="de Hoog S."/>
            <person name="Gorbushina A."/>
            <person name="Stielow B."/>
            <person name="Teixiera M."/>
            <person name="Abouelleil A."/>
            <person name="Chapman S.B."/>
            <person name="Priest M."/>
            <person name="Young S.K."/>
            <person name="Wortman J."/>
            <person name="Nusbaum C."/>
            <person name="Birren B."/>
        </authorList>
    </citation>
    <scope>NUCLEOTIDE SEQUENCE [LARGE SCALE GENOMIC DNA]</scope>
    <source>
        <strain evidence="1 2">CBS 72588</strain>
    </source>
</reference>
<keyword evidence="2" id="KW-1185">Reference proteome</keyword>